<dbReference type="AlphaFoldDB" id="A0A316YZX6"/>
<reference evidence="2 3" key="1">
    <citation type="journal article" date="2018" name="Mol. Biol. Evol.">
        <title>Broad Genomic Sampling Reveals a Smut Pathogenic Ancestry of the Fungal Clade Ustilaginomycotina.</title>
        <authorList>
            <person name="Kijpornyongpan T."/>
            <person name="Mondo S.J."/>
            <person name="Barry K."/>
            <person name="Sandor L."/>
            <person name="Lee J."/>
            <person name="Lipzen A."/>
            <person name="Pangilinan J."/>
            <person name="LaButti K."/>
            <person name="Hainaut M."/>
            <person name="Henrissat B."/>
            <person name="Grigoriev I.V."/>
            <person name="Spatafora J.W."/>
            <person name="Aime M.C."/>
        </authorList>
    </citation>
    <scope>NUCLEOTIDE SEQUENCE [LARGE SCALE GENOMIC DNA]</scope>
    <source>
        <strain evidence="2 3">MCA 4186</strain>
    </source>
</reference>
<gene>
    <name evidence="2" type="ORF">FA09DRAFT_156983</name>
</gene>
<evidence type="ECO:0000313" key="3">
    <source>
        <dbReference type="Proteomes" id="UP000245946"/>
    </source>
</evidence>
<evidence type="ECO:0000256" key="1">
    <source>
        <dbReference type="SAM" id="MobiDB-lite"/>
    </source>
</evidence>
<dbReference type="GeneID" id="37266760"/>
<dbReference type="RefSeq" id="XP_025595286.1">
    <property type="nucleotide sequence ID" value="XM_025739214.1"/>
</dbReference>
<proteinExistence type="predicted"/>
<accession>A0A316YZX6</accession>
<organism evidence="2 3">
    <name type="scientific">Tilletiopsis washingtonensis</name>
    <dbReference type="NCBI Taxonomy" id="58919"/>
    <lineage>
        <taxon>Eukaryota</taxon>
        <taxon>Fungi</taxon>
        <taxon>Dikarya</taxon>
        <taxon>Basidiomycota</taxon>
        <taxon>Ustilaginomycotina</taxon>
        <taxon>Exobasidiomycetes</taxon>
        <taxon>Entylomatales</taxon>
        <taxon>Entylomatales incertae sedis</taxon>
        <taxon>Tilletiopsis</taxon>
    </lineage>
</organism>
<evidence type="ECO:0000313" key="2">
    <source>
        <dbReference type="EMBL" id="PWN95007.1"/>
    </source>
</evidence>
<name>A0A316YZX6_9BASI</name>
<dbReference type="EMBL" id="KZ819307">
    <property type="protein sequence ID" value="PWN95007.1"/>
    <property type="molecule type" value="Genomic_DNA"/>
</dbReference>
<sequence length="193" mass="19933">MTPSLKVVPSERSTWRRVQDRHPAPQSPASAIAHRCPLLSNHGAAGCGAARSPWPRLPRSEQHAACEKEAVESQPVRAGGRDVRTPVPLLPALSSPSYLLDFGCASCVPHLHAAQLDAETRRGAPPAAAAPASSSPLAAGCCCHAARASRLVRAAARCGIRSRRGARQRSTSTAGCPGGPSCPSAARSAGRCS</sequence>
<feature type="region of interest" description="Disordered" evidence="1">
    <location>
        <begin position="1"/>
        <end position="29"/>
    </location>
</feature>
<protein>
    <submittedName>
        <fullName evidence="2">Uncharacterized protein</fullName>
    </submittedName>
</protein>
<keyword evidence="3" id="KW-1185">Reference proteome</keyword>
<feature type="compositionally biased region" description="Basic and acidic residues" evidence="1">
    <location>
        <begin position="13"/>
        <end position="23"/>
    </location>
</feature>
<feature type="region of interest" description="Disordered" evidence="1">
    <location>
        <begin position="169"/>
        <end position="193"/>
    </location>
</feature>
<dbReference type="Proteomes" id="UP000245946">
    <property type="component" value="Unassembled WGS sequence"/>
</dbReference>